<organism evidence="1 2">
    <name type="scientific">Prorocentrum cordatum</name>
    <dbReference type="NCBI Taxonomy" id="2364126"/>
    <lineage>
        <taxon>Eukaryota</taxon>
        <taxon>Sar</taxon>
        <taxon>Alveolata</taxon>
        <taxon>Dinophyceae</taxon>
        <taxon>Prorocentrales</taxon>
        <taxon>Prorocentraceae</taxon>
        <taxon>Prorocentrum</taxon>
    </lineage>
</organism>
<evidence type="ECO:0000313" key="1">
    <source>
        <dbReference type="EMBL" id="CAK0871163.1"/>
    </source>
</evidence>
<reference evidence="1" key="1">
    <citation type="submission" date="2023-10" db="EMBL/GenBank/DDBJ databases">
        <authorList>
            <person name="Chen Y."/>
            <person name="Shah S."/>
            <person name="Dougan E. K."/>
            <person name="Thang M."/>
            <person name="Chan C."/>
        </authorList>
    </citation>
    <scope>NUCLEOTIDE SEQUENCE [LARGE SCALE GENOMIC DNA]</scope>
</reference>
<accession>A0ABN9VEA4</accession>
<comment type="caution">
    <text evidence="1">The sequence shown here is derived from an EMBL/GenBank/DDBJ whole genome shotgun (WGS) entry which is preliminary data.</text>
</comment>
<protein>
    <submittedName>
        <fullName evidence="1">Uncharacterized protein</fullName>
    </submittedName>
</protein>
<evidence type="ECO:0000313" key="2">
    <source>
        <dbReference type="Proteomes" id="UP001189429"/>
    </source>
</evidence>
<dbReference type="Proteomes" id="UP001189429">
    <property type="component" value="Unassembled WGS sequence"/>
</dbReference>
<dbReference type="EMBL" id="CAUYUJ010017040">
    <property type="protein sequence ID" value="CAK0871163.1"/>
    <property type="molecule type" value="Genomic_DNA"/>
</dbReference>
<name>A0ABN9VEA4_9DINO</name>
<sequence length="118" mass="11791">MLGQSLHAFGVDVDPFAVRRAVAPLAAVGPSIRPGEGALAVLLVRKVVAVVPGPVGPLHGAPAVHVAAQPLPAALPAVHARADAVAVHLIVHELPAVLDPSGVPSVYCSRMGSTGFGL</sequence>
<gene>
    <name evidence="1" type="ORF">PCOR1329_LOCUS57072</name>
</gene>
<keyword evidence="2" id="KW-1185">Reference proteome</keyword>
<proteinExistence type="predicted"/>